<keyword evidence="1 10" id="KW-1003">Cell membrane</keyword>
<dbReference type="InterPro" id="IPR004276">
    <property type="entry name" value="GlycoTrans_28_N"/>
</dbReference>
<feature type="domain" description="Glycosyl transferase family 28 C-terminal" evidence="12">
    <location>
        <begin position="186"/>
        <end position="351"/>
    </location>
</feature>
<dbReference type="PANTHER" id="PTHR21015:SF22">
    <property type="entry name" value="GLYCOSYLTRANSFERASE"/>
    <property type="match status" value="1"/>
</dbReference>
<keyword evidence="8 10" id="KW-0131">Cell cycle</keyword>
<evidence type="ECO:0000259" key="11">
    <source>
        <dbReference type="Pfam" id="PF03033"/>
    </source>
</evidence>
<evidence type="ECO:0000256" key="3">
    <source>
        <dbReference type="ARBA" id="ARBA00022676"/>
    </source>
</evidence>
<evidence type="ECO:0000256" key="6">
    <source>
        <dbReference type="ARBA" id="ARBA00022984"/>
    </source>
</evidence>
<gene>
    <name evidence="10" type="primary">murG</name>
    <name evidence="13" type="ORF">ABID12_003546</name>
</gene>
<evidence type="ECO:0000313" key="14">
    <source>
        <dbReference type="Proteomes" id="UP001549164"/>
    </source>
</evidence>
<dbReference type="PANTHER" id="PTHR21015">
    <property type="entry name" value="UDP-N-ACETYLGLUCOSAMINE--N-ACETYLMURAMYL-(PENTAPEPTIDE) PYROPHOSPHORYL-UNDECAPRENOL N-ACETYLGLUCOSAMINE TRANSFERASE 1"/>
    <property type="match status" value="1"/>
</dbReference>
<feature type="binding site" evidence="10">
    <location>
        <position position="293"/>
    </location>
    <ligand>
        <name>UDP-N-acetyl-alpha-D-glucosamine</name>
        <dbReference type="ChEBI" id="CHEBI:57705"/>
    </ligand>
</feature>
<keyword evidence="2 10" id="KW-0132">Cell division</keyword>
<comment type="caution">
    <text evidence="10">Lacks conserved residue(s) required for the propagation of feature annotation.</text>
</comment>
<keyword evidence="6 10" id="KW-0573">Peptidoglycan synthesis</keyword>
<dbReference type="SUPFAM" id="SSF53756">
    <property type="entry name" value="UDP-Glycosyltransferase/glycogen phosphorylase"/>
    <property type="match status" value="1"/>
</dbReference>
<dbReference type="EMBL" id="JBEPLY010000014">
    <property type="protein sequence ID" value="MET3601586.1"/>
    <property type="molecule type" value="Genomic_DNA"/>
</dbReference>
<comment type="function">
    <text evidence="10">Cell wall formation. Catalyzes the transfer of a GlcNAc subunit on undecaprenyl-pyrophosphoryl-MurNAc-pentapeptide (lipid intermediate I) to form undecaprenyl-pyrophosphoryl-MurNAc-(pentapeptide)GlcNAc (lipid intermediate II).</text>
</comment>
<dbReference type="EC" id="2.4.1.227" evidence="10"/>
<evidence type="ECO:0000256" key="4">
    <source>
        <dbReference type="ARBA" id="ARBA00022679"/>
    </source>
</evidence>
<proteinExistence type="inferred from homology"/>
<evidence type="ECO:0000256" key="5">
    <source>
        <dbReference type="ARBA" id="ARBA00022960"/>
    </source>
</evidence>
<comment type="similarity">
    <text evidence="10">Belongs to the glycosyltransferase 28 family. MurG subfamily.</text>
</comment>
<dbReference type="NCBIfam" id="TIGR01133">
    <property type="entry name" value="murG"/>
    <property type="match status" value="1"/>
</dbReference>
<feature type="binding site" evidence="10">
    <location>
        <position position="164"/>
    </location>
    <ligand>
        <name>UDP-N-acetyl-alpha-D-glucosamine</name>
        <dbReference type="ChEBI" id="CHEBI:57705"/>
    </ligand>
</feature>
<dbReference type="InterPro" id="IPR007235">
    <property type="entry name" value="Glyco_trans_28_C"/>
</dbReference>
<keyword evidence="5 10" id="KW-0133">Cell shape</keyword>
<evidence type="ECO:0000256" key="9">
    <source>
        <dbReference type="ARBA" id="ARBA00023316"/>
    </source>
</evidence>
<reference evidence="13 14" key="1">
    <citation type="submission" date="2024-06" db="EMBL/GenBank/DDBJ databases">
        <title>Genomic Encyclopedia of Type Strains, Phase IV (KMG-IV): sequencing the most valuable type-strain genomes for metagenomic binning, comparative biology and taxonomic classification.</title>
        <authorList>
            <person name="Goeker M."/>
        </authorList>
    </citation>
    <scope>NUCLEOTIDE SEQUENCE [LARGE SCALE GENOMIC DNA]</scope>
    <source>
        <strain evidence="13 14">DSM 28102</strain>
    </source>
</reference>
<comment type="pathway">
    <text evidence="10">Cell wall biogenesis; peptidoglycan biosynthesis.</text>
</comment>
<dbReference type="InterPro" id="IPR006009">
    <property type="entry name" value="GlcNAc_MurG"/>
</dbReference>
<evidence type="ECO:0000256" key="2">
    <source>
        <dbReference type="ARBA" id="ARBA00022618"/>
    </source>
</evidence>
<dbReference type="Pfam" id="PF03033">
    <property type="entry name" value="Glyco_transf_28"/>
    <property type="match status" value="1"/>
</dbReference>
<evidence type="ECO:0000256" key="1">
    <source>
        <dbReference type="ARBA" id="ARBA00022475"/>
    </source>
</evidence>
<evidence type="ECO:0000259" key="12">
    <source>
        <dbReference type="Pfam" id="PF04101"/>
    </source>
</evidence>
<dbReference type="CDD" id="cd03785">
    <property type="entry name" value="GT28_MurG"/>
    <property type="match status" value="1"/>
</dbReference>
<keyword evidence="9 10" id="KW-0961">Cell wall biogenesis/degradation</keyword>
<feature type="binding site" evidence="10">
    <location>
        <position position="123"/>
    </location>
    <ligand>
        <name>UDP-N-acetyl-alpha-D-glucosamine</name>
        <dbReference type="ChEBI" id="CHEBI:57705"/>
    </ligand>
</feature>
<dbReference type="HAMAP" id="MF_00033">
    <property type="entry name" value="MurG"/>
    <property type="match status" value="1"/>
</dbReference>
<feature type="domain" description="Glycosyltransferase family 28 N-terminal" evidence="11">
    <location>
        <begin position="7"/>
        <end position="139"/>
    </location>
</feature>
<dbReference type="Proteomes" id="UP001549164">
    <property type="component" value="Unassembled WGS sequence"/>
</dbReference>
<keyword evidence="4 10" id="KW-0808">Transferase</keyword>
<evidence type="ECO:0000256" key="7">
    <source>
        <dbReference type="ARBA" id="ARBA00023136"/>
    </source>
</evidence>
<dbReference type="RefSeq" id="WP_354435429.1">
    <property type="nucleotide sequence ID" value="NZ_JBEPLY010000014.1"/>
</dbReference>
<protein>
    <recommendedName>
        <fullName evidence="10">UDP-N-acetylglucosamine--N-acetylmuramyl-(pentapeptide) pyrophosphoryl-undecaprenol N-acetylglucosamine transferase</fullName>
        <ecNumber evidence="10">2.4.1.227</ecNumber>
    </recommendedName>
    <alternativeName>
        <fullName evidence="10">Undecaprenyl-PP-MurNAc-pentapeptide-UDPGlcNAc GlcNAc transferase</fullName>
    </alternativeName>
</protein>
<dbReference type="GO" id="GO:0016757">
    <property type="term" value="F:glycosyltransferase activity"/>
    <property type="evidence" value="ECO:0007669"/>
    <property type="project" value="UniProtKB-KW"/>
</dbReference>
<accession>A0ABV2IF83</accession>
<keyword evidence="3 10" id="KW-0328">Glycosyltransferase</keyword>
<evidence type="ECO:0000313" key="13">
    <source>
        <dbReference type="EMBL" id="MET3601586.1"/>
    </source>
</evidence>
<keyword evidence="7 10" id="KW-0472">Membrane</keyword>
<comment type="subcellular location">
    <subcellularLocation>
        <location evidence="10">Cell membrane</location>
        <topology evidence="10">Peripheral membrane protein</topology>
        <orientation evidence="10">Cytoplasmic side</orientation>
    </subcellularLocation>
</comment>
<organism evidence="13 14">
    <name type="scientific">Martelella mangrovi</name>
    <dbReference type="NCBI Taxonomy" id="1397477"/>
    <lineage>
        <taxon>Bacteria</taxon>
        <taxon>Pseudomonadati</taxon>
        <taxon>Pseudomonadota</taxon>
        <taxon>Alphaproteobacteria</taxon>
        <taxon>Hyphomicrobiales</taxon>
        <taxon>Aurantimonadaceae</taxon>
        <taxon>Martelella</taxon>
    </lineage>
</organism>
<dbReference type="Gene3D" id="3.40.50.2000">
    <property type="entry name" value="Glycogen Phosphorylase B"/>
    <property type="match status" value="2"/>
</dbReference>
<comment type="caution">
    <text evidence="13">The sequence shown here is derived from an EMBL/GenBank/DDBJ whole genome shotgun (WGS) entry which is preliminary data.</text>
</comment>
<feature type="binding site" evidence="10">
    <location>
        <begin position="13"/>
        <end position="15"/>
    </location>
    <ligand>
        <name>UDP-N-acetyl-alpha-D-glucosamine</name>
        <dbReference type="ChEBI" id="CHEBI:57705"/>
    </ligand>
</feature>
<evidence type="ECO:0000256" key="10">
    <source>
        <dbReference type="HAMAP-Rule" id="MF_00033"/>
    </source>
</evidence>
<comment type="catalytic activity">
    <reaction evidence="10">
        <text>di-trans,octa-cis-undecaprenyl diphospho-N-acetyl-alpha-D-muramoyl-L-alanyl-D-glutamyl-meso-2,6-diaminopimeloyl-D-alanyl-D-alanine + UDP-N-acetyl-alpha-D-glucosamine = di-trans,octa-cis-undecaprenyl diphospho-[N-acetyl-alpha-D-glucosaminyl-(1-&gt;4)]-N-acetyl-alpha-D-muramoyl-L-alanyl-D-glutamyl-meso-2,6-diaminopimeloyl-D-alanyl-D-alanine + UDP + H(+)</text>
        <dbReference type="Rhea" id="RHEA:31227"/>
        <dbReference type="ChEBI" id="CHEBI:15378"/>
        <dbReference type="ChEBI" id="CHEBI:57705"/>
        <dbReference type="ChEBI" id="CHEBI:58223"/>
        <dbReference type="ChEBI" id="CHEBI:61387"/>
        <dbReference type="ChEBI" id="CHEBI:61388"/>
        <dbReference type="EC" id="2.4.1.227"/>
    </reaction>
</comment>
<keyword evidence="14" id="KW-1185">Reference proteome</keyword>
<feature type="binding site" evidence="10">
    <location>
        <position position="192"/>
    </location>
    <ligand>
        <name>UDP-N-acetyl-alpha-D-glucosamine</name>
        <dbReference type="ChEBI" id="CHEBI:57705"/>
    </ligand>
</feature>
<sequence length="370" mass="38925">MDSFCFFLSAGGTGGHLFPAESLAHELIARGHTVHLITDHRAERFAGTFPAEIHIVPSATFGSKNPVAVIKAAWKLFSGTRKARALFQKYRPAAVVGFGGYPTVPPLMASTSIGIPSMVHEANAVMGRANRMLAPRVKVIAGGFLPKDDAKFGGKIVETGNPVRQAVMAAANTPYRKRSASDPFHLLVFGGSQGAHFFAGAIPSALAALEDDVRARLVVTQQARPEDLDDVRERFAALGVTANVASFFDNMPELIADADLVVARSGASTVTELSVIGRPGVFVPLPHALDQDQAANAALLAKNGGAEVVRQSELTTERFVKILTDAVEQPERLETAAAAARAAGKPDATARLADLAEALASGKTIEGTSE</sequence>
<evidence type="ECO:0000256" key="8">
    <source>
        <dbReference type="ARBA" id="ARBA00023306"/>
    </source>
</evidence>
<name>A0ABV2IF83_9HYPH</name>
<dbReference type="Pfam" id="PF04101">
    <property type="entry name" value="Glyco_tran_28_C"/>
    <property type="match status" value="1"/>
</dbReference>